<comment type="subcellular location">
    <subcellularLocation>
        <location evidence="1">Nucleus</location>
    </subcellularLocation>
</comment>
<dbReference type="PANTHER" id="PTHR13489">
    <property type="entry name" value="MINI-CHROMOSOME MAINTENANCE COMPLEX-BINDING PROTEIN"/>
    <property type="match status" value="1"/>
</dbReference>
<keyword evidence="2" id="KW-0539">Nucleus</keyword>
<evidence type="ECO:0000256" key="2">
    <source>
        <dbReference type="ARBA" id="ARBA00023242"/>
    </source>
</evidence>
<dbReference type="GO" id="GO:0005634">
    <property type="term" value="C:nucleus"/>
    <property type="evidence" value="ECO:0007669"/>
    <property type="project" value="UniProtKB-SubCell"/>
</dbReference>
<dbReference type="PANTHER" id="PTHR13489:SF0">
    <property type="entry name" value="MINI-CHROMOSOME MAINTENANCE COMPLEX-BINDING PROTEIN"/>
    <property type="match status" value="1"/>
</dbReference>
<accession>A0A6M2F1V2</accession>
<dbReference type="EMBL" id="GILB01011327">
    <property type="protein sequence ID" value="NUU91660.1"/>
    <property type="molecule type" value="Transcribed_RNA"/>
</dbReference>
<evidence type="ECO:0000256" key="3">
    <source>
        <dbReference type="SAM" id="MobiDB-lite"/>
    </source>
</evidence>
<name>A0A6M2F1V2_9ROSI</name>
<dbReference type="AlphaFoldDB" id="A0A6M2F1V2"/>
<dbReference type="GO" id="GO:0003682">
    <property type="term" value="F:chromatin binding"/>
    <property type="evidence" value="ECO:0007669"/>
    <property type="project" value="TreeGrafter"/>
</dbReference>
<evidence type="ECO:0000256" key="1">
    <source>
        <dbReference type="ARBA" id="ARBA00004123"/>
    </source>
</evidence>
<feature type="compositionally biased region" description="Basic and acidic residues" evidence="3">
    <location>
        <begin position="227"/>
        <end position="236"/>
    </location>
</feature>
<sequence>MAGKKPTPKELAGKSPYYHHLAREASITLHRSETETQNSDQKMVGPMYDFVANPLGAVRLTFDKTIGSGSDPPSFDGKDWGAVDLFRHFLFDQARLSQVPILNGATINWIKPNTLVRFRGMIQDMLGNELYVGAYKDGSVWRTNKFMDISQCPVEPNSPDMRLWERRLLYCVPVPGLNSWAESTSEGAVNMCMDSTFEQRDKRRRMDIEAVDHNDFPVSGDESEDSPSVKRMREDPSSSQYLDPKNEGPCSSHVILPDVDRDSLPCLVKIYDSQESELKLNDVFEFVGVLTFDSELLSEKADQDEFSNGLGDDVSVNLPPNKVPRLHCVIHRKLTAYDFLQNSPPTEPKPHLVKEAREALLRHLTSILGNDGVAAHFMLLHLLSRVHARADNVAVGKFSLNLTCISKEIASVFGTKLSSVIKNLLPFTKCIPLTVEYLNSASLAPKKDYQINRLIPGVLQLAEGSHLIFDETCLETGTLNSAGVENARLLKALTELQKVEYDFKYYKMEMMADVQMLILSEGKSNIMPADIIMPFQPSAAGPSDVVPAEVLEAWRWYLATVRSMPHLISPEMQKVVENDLVTARQADRSLGSQDFSRWLTMGRLISASFGETSLSLEHWQMVKELERLRMDRLK</sequence>
<protein>
    <recommendedName>
        <fullName evidence="5">Mini-chromosome maintenance complex-binding protein</fullName>
    </recommendedName>
</protein>
<feature type="region of interest" description="Disordered" evidence="3">
    <location>
        <begin position="210"/>
        <end position="252"/>
    </location>
</feature>
<dbReference type="Pfam" id="PF09739">
    <property type="entry name" value="MCM_bind"/>
    <property type="match status" value="1"/>
</dbReference>
<dbReference type="GO" id="GO:0006261">
    <property type="term" value="P:DNA-templated DNA replication"/>
    <property type="evidence" value="ECO:0007669"/>
    <property type="project" value="TreeGrafter"/>
</dbReference>
<reference evidence="4" key="1">
    <citation type="submission" date="2020-03" db="EMBL/GenBank/DDBJ databases">
        <authorList>
            <person name="Zhang R."/>
        </authorList>
    </citation>
    <scope>NUCLEOTIDE SEQUENCE</scope>
</reference>
<evidence type="ECO:0000313" key="4">
    <source>
        <dbReference type="EMBL" id="NUU91660.1"/>
    </source>
</evidence>
<evidence type="ECO:0008006" key="5">
    <source>
        <dbReference type="Google" id="ProtNLM"/>
    </source>
</evidence>
<proteinExistence type="predicted"/>
<dbReference type="InterPro" id="IPR019140">
    <property type="entry name" value="MCM_complex-bd"/>
</dbReference>
<organism evidence="4">
    <name type="scientific">Populus davidiana</name>
    <dbReference type="NCBI Taxonomy" id="266767"/>
    <lineage>
        <taxon>Eukaryota</taxon>
        <taxon>Viridiplantae</taxon>
        <taxon>Streptophyta</taxon>
        <taxon>Embryophyta</taxon>
        <taxon>Tracheophyta</taxon>
        <taxon>Spermatophyta</taxon>
        <taxon>Magnoliopsida</taxon>
        <taxon>eudicotyledons</taxon>
        <taxon>Gunneridae</taxon>
        <taxon>Pentapetalae</taxon>
        <taxon>rosids</taxon>
        <taxon>fabids</taxon>
        <taxon>Malpighiales</taxon>
        <taxon>Salicaceae</taxon>
        <taxon>Saliceae</taxon>
        <taxon>Populus</taxon>
    </lineage>
</organism>